<dbReference type="EMBL" id="GGFM01008953">
    <property type="protein sequence ID" value="MBW29704.1"/>
    <property type="molecule type" value="Transcribed_RNA"/>
</dbReference>
<keyword evidence="1" id="KW-0472">Membrane</keyword>
<dbReference type="AlphaFoldDB" id="A0A2M3ZMC8"/>
<evidence type="ECO:0000256" key="1">
    <source>
        <dbReference type="SAM" id="Phobius"/>
    </source>
</evidence>
<organism evidence="2">
    <name type="scientific">Anopheles braziliensis</name>
    <dbReference type="NCBI Taxonomy" id="58242"/>
    <lineage>
        <taxon>Eukaryota</taxon>
        <taxon>Metazoa</taxon>
        <taxon>Ecdysozoa</taxon>
        <taxon>Arthropoda</taxon>
        <taxon>Hexapoda</taxon>
        <taxon>Insecta</taxon>
        <taxon>Pterygota</taxon>
        <taxon>Neoptera</taxon>
        <taxon>Endopterygota</taxon>
        <taxon>Diptera</taxon>
        <taxon>Nematocera</taxon>
        <taxon>Culicoidea</taxon>
        <taxon>Culicidae</taxon>
        <taxon>Anophelinae</taxon>
        <taxon>Anopheles</taxon>
    </lineage>
</organism>
<protein>
    <submittedName>
        <fullName evidence="2">Putative secreted peptide</fullName>
    </submittedName>
</protein>
<name>A0A2M3ZMC8_9DIPT</name>
<reference evidence="2" key="1">
    <citation type="submission" date="2018-01" db="EMBL/GenBank/DDBJ databases">
        <title>An insight into the sialome of Amazonian anophelines.</title>
        <authorList>
            <person name="Ribeiro J.M."/>
            <person name="Scarpassa V."/>
            <person name="Calvo E."/>
        </authorList>
    </citation>
    <scope>NUCLEOTIDE SEQUENCE</scope>
    <source>
        <tissue evidence="2">Salivary glands</tissue>
    </source>
</reference>
<proteinExistence type="predicted"/>
<keyword evidence="1" id="KW-0812">Transmembrane</keyword>
<accession>A0A2M3ZMC8</accession>
<sequence>MASARRDGQQRLRRLLMLLLLLLLLRLLLILPVAFLFLLQQLLGITDDSTAAIVATTGTDQGPTEQAGRRRYDPIEILLQVAPATLAAAHLVHQIVTLLRPQVLLPLLVRPGAGTSDRLQVAQDAFLPLLEALAVHVLPGGAAIVATQHPHAITQILQIDHRPIIAERLQALAGRNATATHVGTFRARSVRRMRRFEAVVRVEATEKIQPRHA</sequence>
<evidence type="ECO:0000313" key="2">
    <source>
        <dbReference type="EMBL" id="MBW29704.1"/>
    </source>
</evidence>
<feature type="transmembrane region" description="Helical" evidence="1">
    <location>
        <begin position="15"/>
        <end position="39"/>
    </location>
</feature>
<keyword evidence="1" id="KW-1133">Transmembrane helix</keyword>